<sequence length="77" mass="8746">MDKIDKIIVTKLSLIFSFLLMLGITMILLFSGMGSGDFNVMRQMFLYIVIIILMGIFAIIVKYVGDIIVIVLKSREQ</sequence>
<reference evidence="2" key="1">
    <citation type="journal article" date="2015" name="Nature">
        <title>Complex archaea that bridge the gap between prokaryotes and eukaryotes.</title>
        <authorList>
            <person name="Spang A."/>
            <person name="Saw J.H."/>
            <person name="Jorgensen S.L."/>
            <person name="Zaremba-Niedzwiedzka K."/>
            <person name="Martijn J."/>
            <person name="Lind A.E."/>
            <person name="van Eijk R."/>
            <person name="Schleper C."/>
            <person name="Guy L."/>
            <person name="Ettema T.J."/>
        </authorList>
    </citation>
    <scope>NUCLEOTIDE SEQUENCE</scope>
</reference>
<comment type="caution">
    <text evidence="2">The sequence shown here is derived from an EMBL/GenBank/DDBJ whole genome shotgun (WGS) entry which is preliminary data.</text>
</comment>
<keyword evidence="1" id="KW-0812">Transmembrane</keyword>
<gene>
    <name evidence="2" type="ORF">LCGC14_0662160</name>
</gene>
<feature type="transmembrane region" description="Helical" evidence="1">
    <location>
        <begin position="45"/>
        <end position="72"/>
    </location>
</feature>
<feature type="transmembrane region" description="Helical" evidence="1">
    <location>
        <begin position="12"/>
        <end position="33"/>
    </location>
</feature>
<dbReference type="AlphaFoldDB" id="A0A0F9QT96"/>
<protein>
    <submittedName>
        <fullName evidence="2">Uncharacterized protein</fullName>
    </submittedName>
</protein>
<proteinExistence type="predicted"/>
<evidence type="ECO:0000313" key="2">
    <source>
        <dbReference type="EMBL" id="KKN47520.1"/>
    </source>
</evidence>
<dbReference type="EMBL" id="LAZR01001272">
    <property type="protein sequence ID" value="KKN47520.1"/>
    <property type="molecule type" value="Genomic_DNA"/>
</dbReference>
<keyword evidence="1" id="KW-1133">Transmembrane helix</keyword>
<accession>A0A0F9QT96</accession>
<evidence type="ECO:0000256" key="1">
    <source>
        <dbReference type="SAM" id="Phobius"/>
    </source>
</evidence>
<organism evidence="2">
    <name type="scientific">marine sediment metagenome</name>
    <dbReference type="NCBI Taxonomy" id="412755"/>
    <lineage>
        <taxon>unclassified sequences</taxon>
        <taxon>metagenomes</taxon>
        <taxon>ecological metagenomes</taxon>
    </lineage>
</organism>
<keyword evidence="1" id="KW-0472">Membrane</keyword>
<name>A0A0F9QT96_9ZZZZ</name>